<dbReference type="Gene3D" id="3.40.190.10">
    <property type="entry name" value="Periplasmic binding protein-like II"/>
    <property type="match status" value="1"/>
</dbReference>
<keyword evidence="3" id="KW-1133">Transmembrane helix</keyword>
<keyword evidence="3" id="KW-0472">Membrane</keyword>
<keyword evidence="3" id="KW-0812">Transmembrane</keyword>
<comment type="caution">
    <text evidence="6">The sequence shown here is derived from an EMBL/GenBank/DDBJ whole genome shotgun (WGS) entry which is preliminary data.</text>
</comment>
<dbReference type="InterPro" id="IPR004474">
    <property type="entry name" value="LytR_CpsA_psr"/>
</dbReference>
<keyword evidence="7" id="KW-1185">Reference proteome</keyword>
<feature type="compositionally biased region" description="Acidic residues" evidence="2">
    <location>
        <begin position="583"/>
        <end position="596"/>
    </location>
</feature>
<evidence type="ECO:0000256" key="3">
    <source>
        <dbReference type="SAM" id="Phobius"/>
    </source>
</evidence>
<feature type="region of interest" description="Disordered" evidence="2">
    <location>
        <begin position="513"/>
        <end position="596"/>
    </location>
</feature>
<feature type="compositionally biased region" description="Polar residues" evidence="2">
    <location>
        <begin position="520"/>
        <end position="529"/>
    </location>
</feature>
<reference evidence="6 7" key="1">
    <citation type="submission" date="2008-10" db="EMBL/GenBank/DDBJ databases">
        <authorList>
            <person name="Fulton L."/>
            <person name="Clifton S."/>
            <person name="Fulton B."/>
            <person name="Xu J."/>
            <person name="Minx P."/>
            <person name="Pepin K.H."/>
            <person name="Johnson M."/>
            <person name="Bhonagiri V."/>
            <person name="Nash W.E."/>
            <person name="Mardis E.R."/>
            <person name="Wilson R.K."/>
        </authorList>
    </citation>
    <scope>NUCLEOTIDE SEQUENCE [LARGE SCALE GENOMIC DNA]</scope>
    <source>
        <strain evidence="6 7">DSM 3989</strain>
    </source>
</reference>
<dbReference type="EMBL" id="ABYT01000063">
    <property type="protein sequence ID" value="EEC90302.1"/>
    <property type="molecule type" value="Genomic_DNA"/>
</dbReference>
<protein>
    <submittedName>
        <fullName evidence="6">Cell envelope-like function transcriptional attenuator common domain protein</fullName>
    </submittedName>
</protein>
<feature type="transmembrane region" description="Helical" evidence="3">
    <location>
        <begin position="52"/>
        <end position="73"/>
    </location>
</feature>
<dbReference type="SUPFAM" id="SSF53850">
    <property type="entry name" value="Periplasmic binding protein-like II"/>
    <property type="match status" value="1"/>
</dbReference>
<proteinExistence type="inferred from homology"/>
<dbReference type="InterPro" id="IPR015168">
    <property type="entry name" value="SsuA/THI5"/>
</dbReference>
<reference evidence="6 7" key="2">
    <citation type="submission" date="2008-11" db="EMBL/GenBank/DDBJ databases">
        <title>Draft genome sequence of Eubacterium biforme (DSM 3989).</title>
        <authorList>
            <person name="Sudarsanam P."/>
            <person name="Ley R."/>
            <person name="Guruge J."/>
            <person name="Turnbaugh P.J."/>
            <person name="Mahowald M."/>
            <person name="Liep D."/>
            <person name="Gordon J."/>
        </authorList>
    </citation>
    <scope>NUCLEOTIDE SEQUENCE [LARGE SCALE GENOMIC DNA]</scope>
    <source>
        <strain evidence="6 7">DSM 3989</strain>
    </source>
</reference>
<feature type="compositionally biased region" description="Polar residues" evidence="2">
    <location>
        <begin position="566"/>
        <end position="581"/>
    </location>
</feature>
<evidence type="ECO:0000256" key="1">
    <source>
        <dbReference type="ARBA" id="ARBA00006068"/>
    </source>
</evidence>
<evidence type="ECO:0000313" key="7">
    <source>
        <dbReference type="Proteomes" id="UP000004315"/>
    </source>
</evidence>
<dbReference type="HOGENOM" id="CLU_016455_9_2_9"/>
<dbReference type="Gene3D" id="3.40.630.190">
    <property type="entry name" value="LCP protein"/>
    <property type="match status" value="1"/>
</dbReference>
<dbReference type="AlphaFoldDB" id="B7CA86"/>
<dbReference type="Pfam" id="PF03816">
    <property type="entry name" value="LytR_cpsA_psr"/>
    <property type="match status" value="1"/>
</dbReference>
<evidence type="ECO:0000256" key="2">
    <source>
        <dbReference type="SAM" id="MobiDB-lite"/>
    </source>
</evidence>
<dbReference type="PANTHER" id="PTHR33392:SF6">
    <property type="entry name" value="POLYISOPRENYL-TEICHOIC ACID--PEPTIDOGLYCAN TEICHOIC ACID TRANSFERASE TAGU"/>
    <property type="match status" value="1"/>
</dbReference>
<feature type="region of interest" description="Disordered" evidence="2">
    <location>
        <begin position="1"/>
        <end position="20"/>
    </location>
</feature>
<accession>B7CA86</accession>
<feature type="compositionally biased region" description="Low complexity" evidence="2">
    <location>
        <begin position="539"/>
        <end position="565"/>
    </location>
</feature>
<comment type="similarity">
    <text evidence="1">Belongs to the LytR/CpsA/Psr (LCP) family.</text>
</comment>
<dbReference type="Pfam" id="PF09084">
    <property type="entry name" value="NMT1"/>
    <property type="match status" value="1"/>
</dbReference>
<feature type="transmembrane region" description="Helical" evidence="3">
    <location>
        <begin position="85"/>
        <end position="106"/>
    </location>
</feature>
<dbReference type="RefSeq" id="WP_003864899.1">
    <property type="nucleotide sequence ID" value="NZ_DS996842.1"/>
</dbReference>
<gene>
    <name evidence="6" type="ORF">EUBIFOR_01107</name>
</gene>
<dbReference type="PANTHER" id="PTHR33392">
    <property type="entry name" value="POLYISOPRENYL-TEICHOIC ACID--PEPTIDOGLYCAN TEICHOIC ACID TRANSFERASE TAGU"/>
    <property type="match status" value="1"/>
</dbReference>
<feature type="compositionally biased region" description="Basic and acidic residues" evidence="2">
    <location>
        <begin position="1"/>
        <end position="14"/>
    </location>
</feature>
<dbReference type="STRING" id="518637.EUBIFOR_01107"/>
<sequence>MSKKDIELSHDVKGNSKKNKKKRRPISKFLTVFMFVALALLILQMVRLNLLPFKLIVLISAVFIILALIVTLMMHYKAKKFFSRLLLGLISLCMCVAFAYGNYFIYKTKDTFDVVTSLADKRAITTSIIALKDSNITSKADLKNKKIGTVLEMDKEATKRTLEALKKDEIKYSTSDYSNLDDLVNALYEGSVNAICLNEKYRDVLHETEEYFTFNTITNVAYQNVHYVEKAASENESDPVRNITKDAFTVLVSGNDSYGSLQDSNTRSDANMLLTVNPKTGTILMTSIPRDYYVNLVCPEGDENSCPEESKDKLTHTGLLGIKSTEKSIENALGIKINYNVRINFSSVVNLVDALDGIDLDIKEGEECDILYANMQPGLSVGKHHVDGETALAFARERHAYLNGDNQRVKNQQKVFKAIFKRVVSPKMITNYGKFMDALAVAFDTNISANEMSDFIKYELGSMPKWKFESYSISGDSGNEFCYLAQTYASITYENELMNQIARDKINAVLEGKSSDTVKDTSGSVQEPSADNVIHESNDSSTDYNYDYDYDYSYSYDPSYQESYDTQNSSNEDYSNSNTGYDSYEEPSYDDSNEGY</sequence>
<feature type="transmembrane region" description="Helical" evidence="3">
    <location>
        <begin position="26"/>
        <end position="46"/>
    </location>
</feature>
<feature type="domain" description="SsuA/THI5-like" evidence="5">
    <location>
        <begin position="97"/>
        <end position="242"/>
    </location>
</feature>
<dbReference type="InterPro" id="IPR050922">
    <property type="entry name" value="LytR/CpsA/Psr_CW_biosynth"/>
</dbReference>
<evidence type="ECO:0000313" key="6">
    <source>
        <dbReference type="EMBL" id="EEC90302.1"/>
    </source>
</evidence>
<name>B7CA86_9FIRM</name>
<dbReference type="Proteomes" id="UP000004315">
    <property type="component" value="Unassembled WGS sequence"/>
</dbReference>
<dbReference type="eggNOG" id="COG1316">
    <property type="taxonomic scope" value="Bacteria"/>
</dbReference>
<evidence type="ECO:0000259" key="5">
    <source>
        <dbReference type="Pfam" id="PF09084"/>
    </source>
</evidence>
<evidence type="ECO:0000259" key="4">
    <source>
        <dbReference type="Pfam" id="PF03816"/>
    </source>
</evidence>
<organism evidence="6 7">
    <name type="scientific">Holdemanella biformis DSM 3989</name>
    <dbReference type="NCBI Taxonomy" id="518637"/>
    <lineage>
        <taxon>Bacteria</taxon>
        <taxon>Bacillati</taxon>
        <taxon>Bacillota</taxon>
        <taxon>Erysipelotrichia</taxon>
        <taxon>Erysipelotrichales</taxon>
        <taxon>Erysipelotrichaceae</taxon>
        <taxon>Holdemanella</taxon>
    </lineage>
</organism>
<dbReference type="NCBIfam" id="TIGR00350">
    <property type="entry name" value="lytR_cpsA_psr"/>
    <property type="match status" value="1"/>
</dbReference>
<feature type="domain" description="Cell envelope-related transcriptional attenuator" evidence="4">
    <location>
        <begin position="267"/>
        <end position="423"/>
    </location>
</feature>